<dbReference type="SUPFAM" id="SSF51261">
    <property type="entry name" value="Duplicated hybrid motif"/>
    <property type="match status" value="1"/>
</dbReference>
<dbReference type="Proteomes" id="UP000294419">
    <property type="component" value="Chromosome"/>
</dbReference>
<evidence type="ECO:0000259" key="1">
    <source>
        <dbReference type="Pfam" id="PF01551"/>
    </source>
</evidence>
<dbReference type="AlphaFoldDB" id="A0A4P6ZHX0"/>
<dbReference type="EC" id="3.4.24.75" evidence="2"/>
<dbReference type="CDD" id="cd12797">
    <property type="entry name" value="M23_peptidase"/>
    <property type="match status" value="1"/>
</dbReference>
<dbReference type="Gene3D" id="2.70.70.10">
    <property type="entry name" value="Glucose Permease (Domain IIA)"/>
    <property type="match status" value="1"/>
</dbReference>
<evidence type="ECO:0000313" key="3">
    <source>
        <dbReference type="Proteomes" id="UP000294419"/>
    </source>
</evidence>
<dbReference type="OrthoDB" id="9809488at2"/>
<dbReference type="InterPro" id="IPR016047">
    <property type="entry name" value="M23ase_b-sheet_dom"/>
</dbReference>
<dbReference type="EMBL" id="CP037954">
    <property type="protein sequence ID" value="QBO58985.1"/>
    <property type="molecule type" value="Genomic_DNA"/>
</dbReference>
<keyword evidence="3" id="KW-1185">Reference proteome</keyword>
<dbReference type="InterPro" id="IPR011055">
    <property type="entry name" value="Dup_hybrid_motif"/>
</dbReference>
<sequence length="272" mass="31106">MERTFFLFFLFIQTFLFSQEKWNIQFYNEVSNREISIFADNNELMPMSAQFTFKLTNLTCTLPNDDIVVIPPQTKKFLIAKLVPIKPNEANSFSYTNSYNFGNARQESFDEDYIYALPFEKGKTQTIFQGYNGKFSHQNEFALDFDLKLGSPILAAREGIVVEVVNNNTRNCPDISCAKFNNRILILHSDGTFADYSHLKYQGAVVKKGGLVKKDQLLGYSGSTGFASGPHLHFVVFINRIDGKRTFIKTKFKTSESEATLLEEGKNYTKNY</sequence>
<dbReference type="InterPro" id="IPR050570">
    <property type="entry name" value="Cell_wall_metabolism_enzyme"/>
</dbReference>
<feature type="domain" description="M23ase beta-sheet core" evidence="1">
    <location>
        <begin position="142"/>
        <end position="239"/>
    </location>
</feature>
<accession>A0A4P6ZHX0</accession>
<dbReference type="PANTHER" id="PTHR21666:SF270">
    <property type="entry name" value="MUREIN HYDROLASE ACTIVATOR ENVC"/>
    <property type="match status" value="1"/>
</dbReference>
<dbReference type="PANTHER" id="PTHR21666">
    <property type="entry name" value="PEPTIDASE-RELATED"/>
    <property type="match status" value="1"/>
</dbReference>
<organism evidence="2 3">
    <name type="scientific">Chryseobacterium salivictor</name>
    <dbReference type="NCBI Taxonomy" id="2547600"/>
    <lineage>
        <taxon>Bacteria</taxon>
        <taxon>Pseudomonadati</taxon>
        <taxon>Bacteroidota</taxon>
        <taxon>Flavobacteriia</taxon>
        <taxon>Flavobacteriales</taxon>
        <taxon>Weeksellaceae</taxon>
        <taxon>Chryseobacterium group</taxon>
        <taxon>Chryseobacterium</taxon>
    </lineage>
</organism>
<name>A0A4P6ZHX0_9FLAO</name>
<evidence type="ECO:0000313" key="2">
    <source>
        <dbReference type="EMBL" id="QBO58985.1"/>
    </source>
</evidence>
<keyword evidence="2" id="KW-0378">Hydrolase</keyword>
<gene>
    <name evidence="2" type="primary">lss</name>
    <name evidence="2" type="ORF">NBC122_02179</name>
</gene>
<proteinExistence type="predicted"/>
<reference evidence="2 3" key="1">
    <citation type="submission" date="2019-03" db="EMBL/GenBank/DDBJ databases">
        <authorList>
            <person name="Kim H."/>
            <person name="Yu S.-M."/>
        </authorList>
    </citation>
    <scope>NUCLEOTIDE SEQUENCE [LARGE SCALE GENOMIC DNA]</scope>
    <source>
        <strain evidence="2 3">NBC122</strain>
    </source>
</reference>
<dbReference type="KEGG" id="csal:NBC122_02179"/>
<protein>
    <submittedName>
        <fullName evidence="2">Lysostaphin</fullName>
        <ecNumber evidence="2">3.4.24.75</ecNumber>
    </submittedName>
</protein>
<dbReference type="GO" id="GO:0004222">
    <property type="term" value="F:metalloendopeptidase activity"/>
    <property type="evidence" value="ECO:0007669"/>
    <property type="project" value="TreeGrafter"/>
</dbReference>
<dbReference type="Pfam" id="PF01551">
    <property type="entry name" value="Peptidase_M23"/>
    <property type="match status" value="1"/>
</dbReference>
<dbReference type="RefSeq" id="WP_133440361.1">
    <property type="nucleotide sequence ID" value="NZ_CP037954.1"/>
</dbReference>